<keyword evidence="2" id="KW-1133">Transmembrane helix</keyword>
<keyword evidence="2" id="KW-0472">Membrane</keyword>
<feature type="non-terminal residue" evidence="3">
    <location>
        <position position="128"/>
    </location>
</feature>
<dbReference type="EMBL" id="JAULSO010000001">
    <property type="protein sequence ID" value="KAK3692223.1"/>
    <property type="molecule type" value="Genomic_DNA"/>
</dbReference>
<dbReference type="AlphaFoldDB" id="A0AAE0XF41"/>
<feature type="compositionally biased region" description="Polar residues" evidence="1">
    <location>
        <begin position="61"/>
        <end position="77"/>
    </location>
</feature>
<protein>
    <submittedName>
        <fullName evidence="3">Uncharacterized protein</fullName>
    </submittedName>
</protein>
<gene>
    <name evidence="3" type="ORF">B0T22DRAFT_531747</name>
</gene>
<feature type="transmembrane region" description="Helical" evidence="2">
    <location>
        <begin position="6"/>
        <end position="26"/>
    </location>
</feature>
<evidence type="ECO:0000256" key="2">
    <source>
        <dbReference type="SAM" id="Phobius"/>
    </source>
</evidence>
<feature type="region of interest" description="Disordered" evidence="1">
    <location>
        <begin position="57"/>
        <end position="128"/>
    </location>
</feature>
<accession>A0AAE0XF41</accession>
<proteinExistence type="predicted"/>
<sequence length="128" mass="14525">MSERILISVGSIGAFILICFITFIVWRTMKKSKKRGGNTAKGRRNITPTRVIARMPFLKQNGWQNLSDSSPASQTPPSYREKSSFVEASPAEGFYGQEKKQLQQQQQQQQQLESKDQQWVDAAGVPQY</sequence>
<keyword evidence="2" id="KW-0812">Transmembrane</keyword>
<name>A0AAE0XF41_9PEZI</name>
<organism evidence="3 4">
    <name type="scientific">Podospora appendiculata</name>
    <dbReference type="NCBI Taxonomy" id="314037"/>
    <lineage>
        <taxon>Eukaryota</taxon>
        <taxon>Fungi</taxon>
        <taxon>Dikarya</taxon>
        <taxon>Ascomycota</taxon>
        <taxon>Pezizomycotina</taxon>
        <taxon>Sordariomycetes</taxon>
        <taxon>Sordariomycetidae</taxon>
        <taxon>Sordariales</taxon>
        <taxon>Podosporaceae</taxon>
        <taxon>Podospora</taxon>
    </lineage>
</organism>
<reference evidence="3" key="1">
    <citation type="journal article" date="2023" name="Mol. Phylogenet. Evol.">
        <title>Genome-scale phylogeny and comparative genomics of the fungal order Sordariales.</title>
        <authorList>
            <person name="Hensen N."/>
            <person name="Bonometti L."/>
            <person name="Westerberg I."/>
            <person name="Brannstrom I.O."/>
            <person name="Guillou S."/>
            <person name="Cros-Aarteil S."/>
            <person name="Calhoun S."/>
            <person name="Haridas S."/>
            <person name="Kuo A."/>
            <person name="Mondo S."/>
            <person name="Pangilinan J."/>
            <person name="Riley R."/>
            <person name="LaButti K."/>
            <person name="Andreopoulos B."/>
            <person name="Lipzen A."/>
            <person name="Chen C."/>
            <person name="Yan M."/>
            <person name="Daum C."/>
            <person name="Ng V."/>
            <person name="Clum A."/>
            <person name="Steindorff A."/>
            <person name="Ohm R.A."/>
            <person name="Martin F."/>
            <person name="Silar P."/>
            <person name="Natvig D.O."/>
            <person name="Lalanne C."/>
            <person name="Gautier V."/>
            <person name="Ament-Velasquez S.L."/>
            <person name="Kruys A."/>
            <person name="Hutchinson M.I."/>
            <person name="Powell A.J."/>
            <person name="Barry K."/>
            <person name="Miller A.N."/>
            <person name="Grigoriev I.V."/>
            <person name="Debuchy R."/>
            <person name="Gladieux P."/>
            <person name="Hiltunen Thoren M."/>
            <person name="Johannesson H."/>
        </authorList>
    </citation>
    <scope>NUCLEOTIDE SEQUENCE</scope>
    <source>
        <strain evidence="3">CBS 314.62</strain>
    </source>
</reference>
<keyword evidence="4" id="KW-1185">Reference proteome</keyword>
<feature type="compositionally biased region" description="Low complexity" evidence="1">
    <location>
        <begin position="102"/>
        <end position="112"/>
    </location>
</feature>
<evidence type="ECO:0000256" key="1">
    <source>
        <dbReference type="SAM" id="MobiDB-lite"/>
    </source>
</evidence>
<dbReference type="Proteomes" id="UP001270362">
    <property type="component" value="Unassembled WGS sequence"/>
</dbReference>
<evidence type="ECO:0000313" key="3">
    <source>
        <dbReference type="EMBL" id="KAK3692223.1"/>
    </source>
</evidence>
<comment type="caution">
    <text evidence="3">The sequence shown here is derived from an EMBL/GenBank/DDBJ whole genome shotgun (WGS) entry which is preliminary data.</text>
</comment>
<evidence type="ECO:0000313" key="4">
    <source>
        <dbReference type="Proteomes" id="UP001270362"/>
    </source>
</evidence>
<reference evidence="3" key="2">
    <citation type="submission" date="2023-06" db="EMBL/GenBank/DDBJ databases">
        <authorList>
            <consortium name="Lawrence Berkeley National Laboratory"/>
            <person name="Haridas S."/>
            <person name="Hensen N."/>
            <person name="Bonometti L."/>
            <person name="Westerberg I."/>
            <person name="Brannstrom I.O."/>
            <person name="Guillou S."/>
            <person name="Cros-Aarteil S."/>
            <person name="Calhoun S."/>
            <person name="Kuo A."/>
            <person name="Mondo S."/>
            <person name="Pangilinan J."/>
            <person name="Riley R."/>
            <person name="Labutti K."/>
            <person name="Andreopoulos B."/>
            <person name="Lipzen A."/>
            <person name="Chen C."/>
            <person name="Yanf M."/>
            <person name="Daum C."/>
            <person name="Ng V."/>
            <person name="Clum A."/>
            <person name="Steindorff A."/>
            <person name="Ohm R."/>
            <person name="Martin F."/>
            <person name="Silar P."/>
            <person name="Natvig D."/>
            <person name="Lalanne C."/>
            <person name="Gautier V."/>
            <person name="Ament-Velasquez S.L."/>
            <person name="Kruys A."/>
            <person name="Hutchinson M.I."/>
            <person name="Powell A.J."/>
            <person name="Barry K."/>
            <person name="Miller A.N."/>
            <person name="Grigoriev I.V."/>
            <person name="Debuchy R."/>
            <person name="Gladieux P."/>
            <person name="Thoren M.H."/>
            <person name="Johannesson H."/>
        </authorList>
    </citation>
    <scope>NUCLEOTIDE SEQUENCE</scope>
    <source>
        <strain evidence="3">CBS 314.62</strain>
    </source>
</reference>